<proteinExistence type="predicted"/>
<keyword evidence="2" id="KW-1185">Reference proteome</keyword>
<evidence type="ECO:0000313" key="2">
    <source>
        <dbReference type="Proteomes" id="UP000241769"/>
    </source>
</evidence>
<dbReference type="Proteomes" id="UP000241769">
    <property type="component" value="Unassembled WGS sequence"/>
</dbReference>
<accession>A0A2P6NS69</accession>
<name>A0A2P6NS69_9EUKA</name>
<dbReference type="AlphaFoldDB" id="A0A2P6NS69"/>
<sequence>MIEITDHMIFHKNEAKNSPVMKRNQPDPLTARKSGLNFLRRFSLVDSGSAPMSPRPSRFSFLHIGQDHSDVGNHVMSDICRQKNRSMS</sequence>
<dbReference type="InParanoid" id="A0A2P6NS69"/>
<comment type="caution">
    <text evidence="1">The sequence shown here is derived from an EMBL/GenBank/DDBJ whole genome shotgun (WGS) entry which is preliminary data.</text>
</comment>
<organism evidence="1 2">
    <name type="scientific">Planoprotostelium fungivorum</name>
    <dbReference type="NCBI Taxonomy" id="1890364"/>
    <lineage>
        <taxon>Eukaryota</taxon>
        <taxon>Amoebozoa</taxon>
        <taxon>Evosea</taxon>
        <taxon>Variosea</taxon>
        <taxon>Cavosteliida</taxon>
        <taxon>Cavosteliaceae</taxon>
        <taxon>Planoprotostelium</taxon>
    </lineage>
</organism>
<gene>
    <name evidence="1" type="ORF">PROFUN_05039</name>
</gene>
<dbReference type="EMBL" id="MDYQ01000026">
    <property type="protein sequence ID" value="PRP86822.1"/>
    <property type="molecule type" value="Genomic_DNA"/>
</dbReference>
<protein>
    <submittedName>
        <fullName evidence="1">Uncharacterized protein</fullName>
    </submittedName>
</protein>
<evidence type="ECO:0000313" key="1">
    <source>
        <dbReference type="EMBL" id="PRP86822.1"/>
    </source>
</evidence>
<reference evidence="1 2" key="1">
    <citation type="journal article" date="2018" name="Genome Biol. Evol.">
        <title>Multiple Roots of Fruiting Body Formation in Amoebozoa.</title>
        <authorList>
            <person name="Hillmann F."/>
            <person name="Forbes G."/>
            <person name="Novohradska S."/>
            <person name="Ferling I."/>
            <person name="Riege K."/>
            <person name="Groth M."/>
            <person name="Westermann M."/>
            <person name="Marz M."/>
            <person name="Spaller T."/>
            <person name="Winckler T."/>
            <person name="Schaap P."/>
            <person name="Glockner G."/>
        </authorList>
    </citation>
    <scope>NUCLEOTIDE SEQUENCE [LARGE SCALE GENOMIC DNA]</scope>
    <source>
        <strain evidence="1 2">Jena</strain>
    </source>
</reference>